<dbReference type="Proteomes" id="UP000193587">
    <property type="component" value="Unassembled WGS sequence"/>
</dbReference>
<evidence type="ECO:0000313" key="2">
    <source>
        <dbReference type="EMBL" id="OSP08274.1"/>
    </source>
</evidence>
<accession>A0A1X4H8J6</accession>
<gene>
    <name evidence="2" type="ORF">B9H04_06840</name>
</gene>
<dbReference type="InterPro" id="IPR025874">
    <property type="entry name" value="DZR"/>
</dbReference>
<protein>
    <recommendedName>
        <fullName evidence="1">DZANK-type domain-containing protein</fullName>
    </recommendedName>
</protein>
<reference evidence="2 3" key="1">
    <citation type="submission" date="2017-04" db="EMBL/GenBank/DDBJ databases">
        <title>MLSA of the genus Halorubrum.</title>
        <authorList>
            <person name="De La Haba R."/>
            <person name="Sanchez-Porro C."/>
            <person name="Infante-Dominguez C."/>
            <person name="Ventosa A."/>
        </authorList>
    </citation>
    <scope>NUCLEOTIDE SEQUENCE [LARGE SCALE GENOMIC DNA]</scope>
    <source>
        <strain evidence="2 3">DSM 17463</strain>
    </source>
</reference>
<comment type="caution">
    <text evidence="2">The sequence shown here is derived from an EMBL/GenBank/DDBJ whole genome shotgun (WGS) entry which is preliminary data.</text>
</comment>
<proteinExistence type="predicted"/>
<dbReference type="SUPFAM" id="SSF144020">
    <property type="entry name" value="FdhE-like"/>
    <property type="match status" value="1"/>
</dbReference>
<organism evidence="2 3">
    <name type="scientific">Halorubrum ezzemoulense DSM 17463</name>
    <dbReference type="NCBI Taxonomy" id="1121945"/>
    <lineage>
        <taxon>Archaea</taxon>
        <taxon>Methanobacteriati</taxon>
        <taxon>Methanobacteriota</taxon>
        <taxon>Stenosarchaea group</taxon>
        <taxon>Halobacteria</taxon>
        <taxon>Halobacteriales</taxon>
        <taxon>Haloferacaceae</taxon>
        <taxon>Halorubrum</taxon>
    </lineage>
</organism>
<evidence type="ECO:0000313" key="3">
    <source>
        <dbReference type="Proteomes" id="UP000193587"/>
    </source>
</evidence>
<sequence>MTRVRRQFPDDAAVIAEEALAAIEQSETKLYDPPDSTAFGTITRCPNCANKPTDGATFCSKCGTELIVECRQCGAEVSVTSNYCSQCGTPCEQ</sequence>
<dbReference type="AlphaFoldDB" id="A0A1X4H8J6"/>
<dbReference type="EMBL" id="NEDJ01000017">
    <property type="protein sequence ID" value="OSP08274.1"/>
    <property type="molecule type" value="Genomic_DNA"/>
</dbReference>
<dbReference type="InterPro" id="IPR024064">
    <property type="entry name" value="FdhE-like_sf"/>
</dbReference>
<evidence type="ECO:0000259" key="1">
    <source>
        <dbReference type="Pfam" id="PF12773"/>
    </source>
</evidence>
<feature type="domain" description="DZANK-type" evidence="1">
    <location>
        <begin position="45"/>
        <end position="88"/>
    </location>
</feature>
<name>A0A1X4H8J6_HALEZ</name>
<dbReference type="Pfam" id="PF12773">
    <property type="entry name" value="DZR"/>
    <property type="match status" value="1"/>
</dbReference>